<evidence type="ECO:0000256" key="1">
    <source>
        <dbReference type="SAM" id="MobiDB-lite"/>
    </source>
</evidence>
<organism evidence="2 3">
    <name type="scientific">Actinoplanes subglobosus</name>
    <dbReference type="NCBI Taxonomy" id="1547892"/>
    <lineage>
        <taxon>Bacteria</taxon>
        <taxon>Bacillati</taxon>
        <taxon>Actinomycetota</taxon>
        <taxon>Actinomycetes</taxon>
        <taxon>Micromonosporales</taxon>
        <taxon>Micromonosporaceae</taxon>
        <taxon>Actinoplanes</taxon>
    </lineage>
</organism>
<proteinExistence type="predicted"/>
<evidence type="ECO:0000313" key="2">
    <source>
        <dbReference type="EMBL" id="MFC4065205.1"/>
    </source>
</evidence>
<gene>
    <name evidence="2" type="ORF">ACFO0C_09690</name>
</gene>
<dbReference type="EMBL" id="JBHSBL010000007">
    <property type="protein sequence ID" value="MFC4065205.1"/>
    <property type="molecule type" value="Genomic_DNA"/>
</dbReference>
<protein>
    <submittedName>
        <fullName evidence="2">Uncharacterized protein</fullName>
    </submittedName>
</protein>
<sequence>MRRWYLVAAALLAVVVAATGTWFALRPEDAKPGAASCANPAAPGTEKSPATGGGIPAPGGGGLTIVEGGFAQVQDGGQVSVGAVIENNSRQVAYHTRFTLRATAAGGATALRPGQQLLIEIPFIRPGQRAIAGNVAAVNGAQKVADARIDLVETRWAPESDTESFPSIVTVLDTAEPPARDAPNVPLQVTSNSCGELAQRGAMLIYRNGGGRLVGGVYNRDRYPGERCSPGTQATRIRTFWEAPPDADPSRSEAAVLCDVAGFVPDPRESDQPVN</sequence>
<comment type="caution">
    <text evidence="2">The sequence shown here is derived from an EMBL/GenBank/DDBJ whole genome shotgun (WGS) entry which is preliminary data.</text>
</comment>
<accession>A0ABV8ITU0</accession>
<dbReference type="Proteomes" id="UP001595867">
    <property type="component" value="Unassembled WGS sequence"/>
</dbReference>
<dbReference type="RefSeq" id="WP_378066237.1">
    <property type="nucleotide sequence ID" value="NZ_JBHSBL010000007.1"/>
</dbReference>
<name>A0ABV8ITU0_9ACTN</name>
<keyword evidence="3" id="KW-1185">Reference proteome</keyword>
<feature type="region of interest" description="Disordered" evidence="1">
    <location>
        <begin position="31"/>
        <end position="58"/>
    </location>
</feature>
<evidence type="ECO:0000313" key="3">
    <source>
        <dbReference type="Proteomes" id="UP001595867"/>
    </source>
</evidence>
<reference evidence="3" key="1">
    <citation type="journal article" date="2019" name="Int. J. Syst. Evol. Microbiol.">
        <title>The Global Catalogue of Microorganisms (GCM) 10K type strain sequencing project: providing services to taxonomists for standard genome sequencing and annotation.</title>
        <authorList>
            <consortium name="The Broad Institute Genomics Platform"/>
            <consortium name="The Broad Institute Genome Sequencing Center for Infectious Disease"/>
            <person name="Wu L."/>
            <person name="Ma J."/>
        </authorList>
    </citation>
    <scope>NUCLEOTIDE SEQUENCE [LARGE SCALE GENOMIC DNA]</scope>
    <source>
        <strain evidence="3">TBRC 5832</strain>
    </source>
</reference>